<dbReference type="SUPFAM" id="SSF54523">
    <property type="entry name" value="Pili subunits"/>
    <property type="match status" value="1"/>
</dbReference>
<sequence length="175" mass="17936">MKNSKGFTLIELVVVIVILGILAAVALPRFINSTRDAHRAAFNGAAGGLASAVTLVRSQQEVNRNGGVLGCAGNNCYINVAGFGAGTVDVNANFWPAGTGLAGNPPAVGTPSVAECQNLWSALLQGSAPTVTGTNPDYVATAAPANSCTYTYQRDGANDTIVYNTSLGEVTRTFN</sequence>
<evidence type="ECO:0000313" key="8">
    <source>
        <dbReference type="Proteomes" id="UP000321110"/>
    </source>
</evidence>
<dbReference type="EMBL" id="SSFO01000121">
    <property type="protein sequence ID" value="TXI33116.1"/>
    <property type="molecule type" value="Genomic_DNA"/>
</dbReference>
<dbReference type="AlphaFoldDB" id="A0A5C7W5V2"/>
<gene>
    <name evidence="7" type="ORF">E6Q69_07295</name>
</gene>
<evidence type="ECO:0000256" key="5">
    <source>
        <dbReference type="ARBA" id="ARBA00023136"/>
    </source>
</evidence>
<keyword evidence="5 6" id="KW-0472">Membrane</keyword>
<reference evidence="7 8" key="1">
    <citation type="submission" date="2018-09" db="EMBL/GenBank/DDBJ databases">
        <title>Metagenome Assembled Genomes from an Advanced Water Purification Facility.</title>
        <authorList>
            <person name="Stamps B.W."/>
            <person name="Spear J.R."/>
        </authorList>
    </citation>
    <scope>NUCLEOTIDE SEQUENCE [LARGE SCALE GENOMIC DNA]</scope>
    <source>
        <strain evidence="7">Bin_52_1</strain>
    </source>
</reference>
<proteinExistence type="predicted"/>
<accession>A0A5C7W5V2</accession>
<evidence type="ECO:0000256" key="1">
    <source>
        <dbReference type="ARBA" id="ARBA00004167"/>
    </source>
</evidence>
<dbReference type="Gene3D" id="3.30.700.10">
    <property type="entry name" value="Glycoprotein, Type 4 Pilin"/>
    <property type="match status" value="1"/>
</dbReference>
<feature type="transmembrane region" description="Helical" evidence="6">
    <location>
        <begin position="6"/>
        <end position="27"/>
    </location>
</feature>
<dbReference type="Pfam" id="PF07963">
    <property type="entry name" value="N_methyl"/>
    <property type="match status" value="1"/>
</dbReference>
<dbReference type="InterPro" id="IPR012902">
    <property type="entry name" value="N_methyl_site"/>
</dbReference>
<evidence type="ECO:0000313" key="7">
    <source>
        <dbReference type="EMBL" id="TXI33116.1"/>
    </source>
</evidence>
<dbReference type="PROSITE" id="PS00409">
    <property type="entry name" value="PROKAR_NTER_METHYL"/>
    <property type="match status" value="1"/>
</dbReference>
<dbReference type="RefSeq" id="WP_374322954.1">
    <property type="nucleotide sequence ID" value="NZ_JAYRJK010000001.1"/>
</dbReference>
<dbReference type="GO" id="GO:0016020">
    <property type="term" value="C:membrane"/>
    <property type="evidence" value="ECO:0007669"/>
    <property type="project" value="UniProtKB-SubCell"/>
</dbReference>
<dbReference type="PANTHER" id="PTHR30093:SF44">
    <property type="entry name" value="TYPE II SECRETION SYSTEM CORE PROTEIN G"/>
    <property type="match status" value="1"/>
</dbReference>
<dbReference type="NCBIfam" id="TIGR02532">
    <property type="entry name" value="IV_pilin_GFxxxE"/>
    <property type="match status" value="1"/>
</dbReference>
<comment type="caution">
    <text evidence="7">The sequence shown here is derived from an EMBL/GenBank/DDBJ whole genome shotgun (WGS) entry which is preliminary data.</text>
</comment>
<keyword evidence="4 6" id="KW-1133">Transmembrane helix</keyword>
<evidence type="ECO:0000256" key="3">
    <source>
        <dbReference type="ARBA" id="ARBA00022692"/>
    </source>
</evidence>
<evidence type="ECO:0000256" key="4">
    <source>
        <dbReference type="ARBA" id="ARBA00022989"/>
    </source>
</evidence>
<evidence type="ECO:0000256" key="2">
    <source>
        <dbReference type="ARBA" id="ARBA00022481"/>
    </source>
</evidence>
<keyword evidence="3 6" id="KW-0812">Transmembrane</keyword>
<dbReference type="InterPro" id="IPR045584">
    <property type="entry name" value="Pilin-like"/>
</dbReference>
<name>A0A5C7W5V2_AQUAC</name>
<comment type="subcellular location">
    <subcellularLocation>
        <location evidence="1">Membrane</location>
        <topology evidence="1">Single-pass membrane protein</topology>
    </subcellularLocation>
</comment>
<evidence type="ECO:0000256" key="6">
    <source>
        <dbReference type="SAM" id="Phobius"/>
    </source>
</evidence>
<dbReference type="Proteomes" id="UP000321110">
    <property type="component" value="Unassembled WGS sequence"/>
</dbReference>
<keyword evidence="2" id="KW-0488">Methylation</keyword>
<organism evidence="7 8">
    <name type="scientific">Aquipseudomonas alcaligenes</name>
    <name type="common">Pseudomonas alcaligenes</name>
    <dbReference type="NCBI Taxonomy" id="43263"/>
    <lineage>
        <taxon>Bacteria</taxon>
        <taxon>Pseudomonadati</taxon>
        <taxon>Pseudomonadota</taxon>
        <taxon>Gammaproteobacteria</taxon>
        <taxon>Pseudomonadales</taxon>
        <taxon>Pseudomonadaceae</taxon>
        <taxon>Aquipseudomonas</taxon>
    </lineage>
</organism>
<protein>
    <submittedName>
        <fullName evidence="7">Type II secretion system protein</fullName>
    </submittedName>
</protein>
<dbReference type="PANTHER" id="PTHR30093">
    <property type="entry name" value="GENERAL SECRETION PATHWAY PROTEIN G"/>
    <property type="match status" value="1"/>
</dbReference>